<evidence type="ECO:0000256" key="6">
    <source>
        <dbReference type="ARBA" id="ARBA00022670"/>
    </source>
</evidence>
<dbReference type="Pfam" id="PF00561">
    <property type="entry name" value="Abhydrolase_1"/>
    <property type="match status" value="1"/>
</dbReference>
<evidence type="ECO:0000256" key="9">
    <source>
        <dbReference type="RuleBase" id="RU003421"/>
    </source>
</evidence>
<evidence type="ECO:0000313" key="11">
    <source>
        <dbReference type="EMBL" id="MFD1813161.1"/>
    </source>
</evidence>
<dbReference type="PANTHER" id="PTHR43722">
    <property type="entry name" value="PROLINE IMINOPEPTIDASE"/>
    <property type="match status" value="1"/>
</dbReference>
<reference evidence="12" key="1">
    <citation type="journal article" date="2019" name="Int. J. Syst. Evol. Microbiol.">
        <title>The Global Catalogue of Microorganisms (GCM) 10K type strain sequencing project: providing services to taxonomists for standard genome sequencing and annotation.</title>
        <authorList>
            <consortium name="The Broad Institute Genomics Platform"/>
            <consortium name="The Broad Institute Genome Sequencing Center for Infectious Disease"/>
            <person name="Wu L."/>
            <person name="Ma J."/>
        </authorList>
    </citation>
    <scope>NUCLEOTIDE SEQUENCE [LARGE SCALE GENOMIC DNA]</scope>
    <source>
        <strain evidence="12">DT72</strain>
    </source>
</reference>
<evidence type="ECO:0000256" key="5">
    <source>
        <dbReference type="ARBA" id="ARBA00022490"/>
    </source>
</evidence>
<dbReference type="Gene3D" id="3.40.50.1820">
    <property type="entry name" value="alpha/beta hydrolase"/>
    <property type="match status" value="1"/>
</dbReference>
<evidence type="ECO:0000259" key="10">
    <source>
        <dbReference type="Pfam" id="PF00561"/>
    </source>
</evidence>
<name>A0ABW4P562_9NOCA</name>
<sequence length="322" mass="35889">MTGLHPSVEPYESGHLDVTDGNSLYWETVGTPTGLPLVYLHGGPGSGCTLGARRFFDPQVFRAVLFDQRGCGRSHPRADDPTTDLSANTTDHLIADIDRLREHLGIDRWVVAGLSWGVTLGLAYAQAHPDRVLAMALGAVTAGTRKEVEWVTRDMRRVFPREWERFIEPVPENEREGNIAAAYARLLADTDQGVRELAARRWCEWEDVHVSLMPGWTARASYQDPSFRMMFARMVTHYWGNDCFLVDGQIHDRMDRLADVPAVLVHGRYDVSGPLDTAWGLHRRWKGSTLVVVDDAGHGGGSFGDRFADEISAIAELDIPRA</sequence>
<dbReference type="GO" id="GO:0004177">
    <property type="term" value="F:aminopeptidase activity"/>
    <property type="evidence" value="ECO:0007669"/>
    <property type="project" value="UniProtKB-KW"/>
</dbReference>
<evidence type="ECO:0000313" key="12">
    <source>
        <dbReference type="Proteomes" id="UP001597286"/>
    </source>
</evidence>
<evidence type="ECO:0000256" key="4">
    <source>
        <dbReference type="ARBA" id="ARBA00022438"/>
    </source>
</evidence>
<dbReference type="InterPro" id="IPR029058">
    <property type="entry name" value="AB_hydrolase_fold"/>
</dbReference>
<keyword evidence="6 8" id="KW-0645">Protease</keyword>
<dbReference type="PIRSF" id="PIRSF006431">
    <property type="entry name" value="Pept_S33"/>
    <property type="match status" value="1"/>
</dbReference>
<dbReference type="SUPFAM" id="SSF53474">
    <property type="entry name" value="alpha/beta-Hydrolases"/>
    <property type="match status" value="1"/>
</dbReference>
<dbReference type="PANTHER" id="PTHR43722:SF1">
    <property type="entry name" value="PROLINE IMINOPEPTIDASE"/>
    <property type="match status" value="1"/>
</dbReference>
<organism evidence="11 12">
    <name type="scientific">Rhodococcus gannanensis</name>
    <dbReference type="NCBI Taxonomy" id="1960308"/>
    <lineage>
        <taxon>Bacteria</taxon>
        <taxon>Bacillati</taxon>
        <taxon>Actinomycetota</taxon>
        <taxon>Actinomycetes</taxon>
        <taxon>Mycobacteriales</taxon>
        <taxon>Nocardiaceae</taxon>
        <taxon>Rhodococcus</taxon>
    </lineage>
</organism>
<dbReference type="NCBIfam" id="TIGR01249">
    <property type="entry name" value="pro_imino_pep_1"/>
    <property type="match status" value="1"/>
</dbReference>
<comment type="subcellular location">
    <subcellularLocation>
        <location evidence="2 8">Cytoplasm</location>
    </subcellularLocation>
</comment>
<dbReference type="InterPro" id="IPR005944">
    <property type="entry name" value="Pro_iminopeptidase"/>
</dbReference>
<gene>
    <name evidence="11" type="primary">pip</name>
    <name evidence="11" type="ORF">ACFSJG_13120</name>
</gene>
<comment type="caution">
    <text evidence="11">The sequence shown here is derived from an EMBL/GenBank/DDBJ whole genome shotgun (WGS) entry which is preliminary data.</text>
</comment>
<feature type="domain" description="AB hydrolase-1" evidence="10">
    <location>
        <begin position="36"/>
        <end position="298"/>
    </location>
</feature>
<evidence type="ECO:0000256" key="7">
    <source>
        <dbReference type="ARBA" id="ARBA00022801"/>
    </source>
</evidence>
<dbReference type="RefSeq" id="WP_378485650.1">
    <property type="nucleotide sequence ID" value="NZ_JBHUFB010000010.1"/>
</dbReference>
<evidence type="ECO:0000256" key="8">
    <source>
        <dbReference type="PIRNR" id="PIRNR006431"/>
    </source>
</evidence>
<evidence type="ECO:0000256" key="1">
    <source>
        <dbReference type="ARBA" id="ARBA00001585"/>
    </source>
</evidence>
<protein>
    <recommendedName>
        <fullName evidence="8 9">Proline iminopeptidase</fullName>
        <shortName evidence="8">PIP</shortName>
        <ecNumber evidence="8 9">3.4.11.5</ecNumber>
    </recommendedName>
    <alternativeName>
        <fullName evidence="8">Prolyl aminopeptidase</fullName>
    </alternativeName>
</protein>
<accession>A0ABW4P562</accession>
<evidence type="ECO:0000256" key="2">
    <source>
        <dbReference type="ARBA" id="ARBA00004496"/>
    </source>
</evidence>
<dbReference type="EC" id="3.4.11.5" evidence="8 9"/>
<dbReference type="PRINTS" id="PR00793">
    <property type="entry name" value="PROAMNOPTASE"/>
</dbReference>
<dbReference type="EMBL" id="JBHUFB010000010">
    <property type="protein sequence ID" value="MFD1813161.1"/>
    <property type="molecule type" value="Genomic_DNA"/>
</dbReference>
<comment type="similarity">
    <text evidence="3 8 9">Belongs to the peptidase S33 family.</text>
</comment>
<dbReference type="Proteomes" id="UP001597286">
    <property type="component" value="Unassembled WGS sequence"/>
</dbReference>
<keyword evidence="4 8" id="KW-0031">Aminopeptidase</keyword>
<dbReference type="InterPro" id="IPR002410">
    <property type="entry name" value="Peptidase_S33"/>
</dbReference>
<comment type="catalytic activity">
    <reaction evidence="1 8 9">
        <text>Release of N-terminal proline from a peptide.</text>
        <dbReference type="EC" id="3.4.11.5"/>
    </reaction>
</comment>
<keyword evidence="12" id="KW-1185">Reference proteome</keyword>
<keyword evidence="5 8" id="KW-0963">Cytoplasm</keyword>
<proteinExistence type="inferred from homology"/>
<evidence type="ECO:0000256" key="3">
    <source>
        <dbReference type="ARBA" id="ARBA00010088"/>
    </source>
</evidence>
<keyword evidence="7 8" id="KW-0378">Hydrolase</keyword>
<dbReference type="InterPro" id="IPR000073">
    <property type="entry name" value="AB_hydrolase_1"/>
</dbReference>